<reference evidence="2" key="1">
    <citation type="submission" date="2014-09" db="EMBL/GenBank/DDBJ databases">
        <authorList>
            <person name="Magalhaes I.L.F."/>
            <person name="Oliveira U."/>
            <person name="Santos F.R."/>
            <person name="Vidigal T.H.D.A."/>
            <person name="Brescovit A.D."/>
            <person name="Santos A.J."/>
        </authorList>
    </citation>
    <scope>NUCLEOTIDE SEQUENCE</scope>
    <source>
        <tissue evidence="2">Shoot tissue taken approximately 20 cm above the soil surface</tissue>
    </source>
</reference>
<dbReference type="EMBL" id="GBRH01260921">
    <property type="protein sequence ID" value="JAD36974.1"/>
    <property type="molecule type" value="Transcribed_RNA"/>
</dbReference>
<keyword evidence="1" id="KW-0472">Membrane</keyword>
<proteinExistence type="predicted"/>
<feature type="transmembrane region" description="Helical" evidence="1">
    <location>
        <begin position="16"/>
        <end position="35"/>
    </location>
</feature>
<protein>
    <submittedName>
        <fullName evidence="2">Uncharacterized protein</fullName>
    </submittedName>
</protein>
<evidence type="ECO:0000313" key="2">
    <source>
        <dbReference type="EMBL" id="JAD36974.1"/>
    </source>
</evidence>
<name>A0A0A8ZC50_ARUDO</name>
<keyword evidence="1" id="KW-0812">Transmembrane</keyword>
<reference evidence="2" key="2">
    <citation type="journal article" date="2015" name="Data Brief">
        <title>Shoot transcriptome of the giant reed, Arundo donax.</title>
        <authorList>
            <person name="Barrero R.A."/>
            <person name="Guerrero F.D."/>
            <person name="Moolhuijzen P."/>
            <person name="Goolsby J.A."/>
            <person name="Tidwell J."/>
            <person name="Bellgard S.E."/>
            <person name="Bellgard M.I."/>
        </authorList>
    </citation>
    <scope>NUCLEOTIDE SEQUENCE</scope>
    <source>
        <tissue evidence="2">Shoot tissue taken approximately 20 cm above the soil surface</tissue>
    </source>
</reference>
<organism evidence="2">
    <name type="scientific">Arundo donax</name>
    <name type="common">Giant reed</name>
    <name type="synonym">Donax arundinaceus</name>
    <dbReference type="NCBI Taxonomy" id="35708"/>
    <lineage>
        <taxon>Eukaryota</taxon>
        <taxon>Viridiplantae</taxon>
        <taxon>Streptophyta</taxon>
        <taxon>Embryophyta</taxon>
        <taxon>Tracheophyta</taxon>
        <taxon>Spermatophyta</taxon>
        <taxon>Magnoliopsida</taxon>
        <taxon>Liliopsida</taxon>
        <taxon>Poales</taxon>
        <taxon>Poaceae</taxon>
        <taxon>PACMAD clade</taxon>
        <taxon>Arundinoideae</taxon>
        <taxon>Arundineae</taxon>
        <taxon>Arundo</taxon>
    </lineage>
</organism>
<keyword evidence="1" id="KW-1133">Transmembrane helix</keyword>
<dbReference type="AlphaFoldDB" id="A0A0A8ZC50"/>
<sequence>MKGCNSNSRTKWMPCLQYWTVQFFLLYSWVTNVLYKDRINWSSVS</sequence>
<accession>A0A0A8ZC50</accession>
<evidence type="ECO:0000256" key="1">
    <source>
        <dbReference type="SAM" id="Phobius"/>
    </source>
</evidence>